<feature type="domain" description="RRM" evidence="8">
    <location>
        <begin position="82"/>
        <end position="160"/>
    </location>
</feature>
<evidence type="ECO:0000256" key="5">
    <source>
        <dbReference type="ARBA" id="ARBA00023242"/>
    </source>
</evidence>
<name>A0A0F8UFQ9_9EURO</name>
<keyword evidence="2" id="KW-0507">mRNA processing</keyword>
<dbReference type="GO" id="GO:0061574">
    <property type="term" value="C:ASAP complex"/>
    <property type="evidence" value="ECO:0007669"/>
    <property type="project" value="TreeGrafter"/>
</dbReference>
<feature type="compositionally biased region" description="Basic and acidic residues" evidence="7">
    <location>
        <begin position="20"/>
        <end position="38"/>
    </location>
</feature>
<evidence type="ECO:0000256" key="4">
    <source>
        <dbReference type="ARBA" id="ARBA00023187"/>
    </source>
</evidence>
<evidence type="ECO:0000256" key="7">
    <source>
        <dbReference type="SAM" id="MobiDB-lite"/>
    </source>
</evidence>
<evidence type="ECO:0000256" key="6">
    <source>
        <dbReference type="PROSITE-ProRule" id="PRU00176"/>
    </source>
</evidence>
<dbReference type="InterPro" id="IPR012677">
    <property type="entry name" value="Nucleotide-bd_a/b_plait_sf"/>
</dbReference>
<evidence type="ECO:0000259" key="8">
    <source>
        <dbReference type="PROSITE" id="PS50102"/>
    </source>
</evidence>
<feature type="region of interest" description="Disordered" evidence="7">
    <location>
        <begin position="1"/>
        <end position="80"/>
    </location>
</feature>
<evidence type="ECO:0000256" key="2">
    <source>
        <dbReference type="ARBA" id="ARBA00022664"/>
    </source>
</evidence>
<dbReference type="Pfam" id="PF00076">
    <property type="entry name" value="RRM_1"/>
    <property type="match status" value="1"/>
</dbReference>
<gene>
    <name evidence="9" type="ORF">ARAM_003699</name>
</gene>
<dbReference type="Gene3D" id="3.30.70.330">
    <property type="match status" value="1"/>
</dbReference>
<dbReference type="AlphaFoldDB" id="A0A0F8UFQ9"/>
<proteinExistence type="predicted"/>
<dbReference type="STRING" id="308745.A0A0F8UFQ9"/>
<reference evidence="9 10" key="1">
    <citation type="submission" date="2015-02" db="EMBL/GenBank/DDBJ databases">
        <title>Draft Genome Sequences of Two Closely-Related Aflatoxigenic Aspergillus Species Obtained from the Cote d'Ivoire.</title>
        <authorList>
            <person name="Moore G.G."/>
            <person name="Beltz S.B."/>
            <person name="Mack B.M."/>
        </authorList>
    </citation>
    <scope>NUCLEOTIDE SEQUENCE [LARGE SCALE GENOMIC DNA]</scope>
    <source>
        <strain evidence="9 10">SRRC1468</strain>
    </source>
</reference>
<dbReference type="GO" id="GO:0005737">
    <property type="term" value="C:cytoplasm"/>
    <property type="evidence" value="ECO:0007669"/>
    <property type="project" value="TreeGrafter"/>
</dbReference>
<dbReference type="GO" id="GO:0005654">
    <property type="term" value="C:nucleoplasm"/>
    <property type="evidence" value="ECO:0007669"/>
    <property type="project" value="TreeGrafter"/>
</dbReference>
<dbReference type="SMART" id="SM00360">
    <property type="entry name" value="RRM"/>
    <property type="match status" value="1"/>
</dbReference>
<dbReference type="InterPro" id="IPR034201">
    <property type="entry name" value="RNPS1_RRM"/>
</dbReference>
<evidence type="ECO:0000256" key="1">
    <source>
        <dbReference type="ARBA" id="ARBA00004123"/>
    </source>
</evidence>
<keyword evidence="10" id="KW-1185">Reference proteome</keyword>
<dbReference type="Proteomes" id="UP000034291">
    <property type="component" value="Unassembled WGS sequence"/>
</dbReference>
<dbReference type="GO" id="GO:0003723">
    <property type="term" value="F:RNA binding"/>
    <property type="evidence" value="ECO:0007669"/>
    <property type="project" value="UniProtKB-UniRule"/>
</dbReference>
<comment type="caution">
    <text evidence="9">The sequence shown here is derived from an EMBL/GenBank/DDBJ whole genome shotgun (WGS) entry which is preliminary data.</text>
</comment>
<dbReference type="InterPro" id="IPR035979">
    <property type="entry name" value="RBD_domain_sf"/>
</dbReference>
<keyword evidence="5" id="KW-0539">Nucleus</keyword>
<comment type="subcellular location">
    <subcellularLocation>
        <location evidence="1">Nucleus</location>
    </subcellularLocation>
</comment>
<dbReference type="PANTHER" id="PTHR15481">
    <property type="entry name" value="RIBONUCLEIC ACID BINDING PROTEIN S1"/>
    <property type="match status" value="1"/>
</dbReference>
<evidence type="ECO:0000256" key="3">
    <source>
        <dbReference type="ARBA" id="ARBA00022884"/>
    </source>
</evidence>
<feature type="compositionally biased region" description="Basic residues" evidence="7">
    <location>
        <begin position="39"/>
        <end position="56"/>
    </location>
</feature>
<evidence type="ECO:0000313" key="9">
    <source>
        <dbReference type="EMBL" id="KKK18398.1"/>
    </source>
</evidence>
<dbReference type="OrthoDB" id="252020at2759"/>
<keyword evidence="4" id="KW-0508">mRNA splicing</keyword>
<dbReference type="CDD" id="cd12365">
    <property type="entry name" value="RRM_RNPS1"/>
    <property type="match status" value="1"/>
</dbReference>
<sequence>MARSVSPRPESRARRSSRSPLRENSLDNRNGHRLESRSRSRSRSRRLSVSRSRSRSRSVASRSYRDRSYTRSLSPPGASRSSKIVIEKLTKNVTEAHLHEIFGGFGEIQSLDLPMNNAFMTNRGTAYIVYHDPADAEAAIAHMHEAQLDGAVLSVSIEAMVVRGTPEAHLWTAALLAIPHTHLGPLPREGIAGLAPWKGMIFTGRGLFPSLDLDRLVALDRFLLDPRLHLQGEGHEHMTEVLVKADGVALATVATGIAAVAGAEPQVEKKAAIDCSGVLED</sequence>
<dbReference type="SUPFAM" id="SSF54928">
    <property type="entry name" value="RNA-binding domain, RBD"/>
    <property type="match status" value="1"/>
</dbReference>
<dbReference type="PROSITE" id="PS50102">
    <property type="entry name" value="RRM"/>
    <property type="match status" value="1"/>
</dbReference>
<protein>
    <recommendedName>
        <fullName evidence="8">RRM domain-containing protein</fullName>
    </recommendedName>
</protein>
<evidence type="ECO:0000313" key="10">
    <source>
        <dbReference type="Proteomes" id="UP000034291"/>
    </source>
</evidence>
<dbReference type="InterPro" id="IPR000504">
    <property type="entry name" value="RRM_dom"/>
</dbReference>
<accession>A0A0F8UFQ9</accession>
<dbReference type="GO" id="GO:0000398">
    <property type="term" value="P:mRNA splicing, via spliceosome"/>
    <property type="evidence" value="ECO:0007669"/>
    <property type="project" value="TreeGrafter"/>
</dbReference>
<organism evidence="9 10">
    <name type="scientific">Aspergillus rambellii</name>
    <dbReference type="NCBI Taxonomy" id="308745"/>
    <lineage>
        <taxon>Eukaryota</taxon>
        <taxon>Fungi</taxon>
        <taxon>Dikarya</taxon>
        <taxon>Ascomycota</taxon>
        <taxon>Pezizomycotina</taxon>
        <taxon>Eurotiomycetes</taxon>
        <taxon>Eurotiomycetidae</taxon>
        <taxon>Eurotiales</taxon>
        <taxon>Aspergillaceae</taxon>
        <taxon>Aspergillus</taxon>
        <taxon>Aspergillus subgen. Nidulantes</taxon>
    </lineage>
</organism>
<dbReference type="EMBL" id="JZBS01002512">
    <property type="protein sequence ID" value="KKK18398.1"/>
    <property type="molecule type" value="Genomic_DNA"/>
</dbReference>
<keyword evidence="3 6" id="KW-0694">RNA-binding</keyword>
<dbReference type="PANTHER" id="PTHR15481:SF0">
    <property type="entry name" value="LD23870P-RELATED"/>
    <property type="match status" value="1"/>
</dbReference>